<evidence type="ECO:0000259" key="11">
    <source>
        <dbReference type="Pfam" id="PF02880"/>
    </source>
</evidence>
<comment type="similarity">
    <text evidence="2 7">Belongs to the phosphohexose mutase family.</text>
</comment>
<dbReference type="Pfam" id="PF00408">
    <property type="entry name" value="PGM_PMM_IV"/>
    <property type="match status" value="1"/>
</dbReference>
<dbReference type="Pfam" id="PF02879">
    <property type="entry name" value="PGM_PMM_II"/>
    <property type="match status" value="1"/>
</dbReference>
<dbReference type="Proteomes" id="UP001500298">
    <property type="component" value="Unassembled WGS sequence"/>
</dbReference>
<accession>A0ABP9D7M2</accession>
<keyword evidence="5 7" id="KW-0460">Magnesium</keyword>
<dbReference type="NCBIfam" id="TIGR03990">
    <property type="entry name" value="Arch_GlmM"/>
    <property type="match status" value="1"/>
</dbReference>
<dbReference type="InterPro" id="IPR005841">
    <property type="entry name" value="Alpha-D-phosphohexomutase_SF"/>
</dbReference>
<keyword evidence="13" id="KW-1185">Reference proteome</keyword>
<feature type="domain" description="Alpha-D-phosphohexomutase alpha/beta/alpha" evidence="11">
    <location>
        <begin position="270"/>
        <end position="374"/>
    </location>
</feature>
<name>A0ABP9D7M2_9BACT</name>
<reference evidence="13" key="1">
    <citation type="journal article" date="2019" name="Int. J. Syst. Evol. Microbiol.">
        <title>The Global Catalogue of Microorganisms (GCM) 10K type strain sequencing project: providing services to taxonomists for standard genome sequencing and annotation.</title>
        <authorList>
            <consortium name="The Broad Institute Genomics Platform"/>
            <consortium name="The Broad Institute Genome Sequencing Center for Infectious Disease"/>
            <person name="Wu L."/>
            <person name="Ma J."/>
        </authorList>
    </citation>
    <scope>NUCLEOTIDE SEQUENCE [LARGE SCALE GENOMIC DNA]</scope>
    <source>
        <strain evidence="13">JCM 18326</strain>
    </source>
</reference>
<dbReference type="SUPFAM" id="SSF55957">
    <property type="entry name" value="Phosphoglucomutase, C-terminal domain"/>
    <property type="match status" value="1"/>
</dbReference>
<dbReference type="InterPro" id="IPR005845">
    <property type="entry name" value="A-D-PHexomutase_a/b/a-II"/>
</dbReference>
<dbReference type="Pfam" id="PF02880">
    <property type="entry name" value="PGM_PMM_III"/>
    <property type="match status" value="1"/>
</dbReference>
<dbReference type="Gene3D" id="3.30.310.50">
    <property type="entry name" value="Alpha-D-phosphohexomutase, C-terminal domain"/>
    <property type="match status" value="1"/>
</dbReference>
<dbReference type="InterPro" id="IPR005844">
    <property type="entry name" value="A-D-PHexomutase_a/b/a-I"/>
</dbReference>
<dbReference type="PRINTS" id="PR00509">
    <property type="entry name" value="PGMPMM"/>
</dbReference>
<dbReference type="Gene3D" id="3.40.120.10">
    <property type="entry name" value="Alpha-D-Glucose-1,6-Bisphosphate, subunit A, domain 3"/>
    <property type="match status" value="3"/>
</dbReference>
<evidence type="ECO:0000259" key="8">
    <source>
        <dbReference type="Pfam" id="PF00408"/>
    </source>
</evidence>
<dbReference type="SUPFAM" id="SSF53738">
    <property type="entry name" value="Phosphoglucomutase, first 3 domains"/>
    <property type="match status" value="3"/>
</dbReference>
<feature type="domain" description="Alpha-D-phosphohexomutase C-terminal" evidence="8">
    <location>
        <begin position="395"/>
        <end position="454"/>
    </location>
</feature>
<evidence type="ECO:0000256" key="7">
    <source>
        <dbReference type="RuleBase" id="RU004326"/>
    </source>
</evidence>
<dbReference type="InterPro" id="IPR036900">
    <property type="entry name" value="A-D-PHexomutase_C_sf"/>
</dbReference>
<evidence type="ECO:0000256" key="4">
    <source>
        <dbReference type="ARBA" id="ARBA00022723"/>
    </source>
</evidence>
<keyword evidence="4 7" id="KW-0479">Metal-binding</keyword>
<dbReference type="PROSITE" id="PS00710">
    <property type="entry name" value="PGM_PMM"/>
    <property type="match status" value="1"/>
</dbReference>
<dbReference type="EMBL" id="BAABJX010000024">
    <property type="protein sequence ID" value="GAA4831872.1"/>
    <property type="molecule type" value="Genomic_DNA"/>
</dbReference>
<sequence length="462" mass="49760">MTLIKSISGIRGTIGGRPDESLTPLDVVKFVSAYGKWILEDAAGKSAKVVIGRDARLSGEMISNIAVSTLMAQGIHVVDLGLSTTPTVEVAVVEENANGGIILTASHNPGNWNALKLLGSTGEFISDMVGKRIVELANKEDFDYVAVEELGTYTKDDSYIDKHIDMILGLDDIDVAAIKAKNFKVVVDCVNSTGGIAVPKLLKALGVEVEELYTEPNGHFPHNPEPLPENLTEIASTLKSGDFDLGIVVDPDVDRLALMNEDGSAFGEEYTLVAVADYILKKRKGNTVSNMSSTRALRDVTEAAGGEYFASAVGEVNVVTMMKQQNAVIGGEGNGGVIYPELHYGRDALVGIALFLSNLAHFGGKASELRASYPAYFISKNKIELTPEIDVDAVLKAMEEKYQAYPVNTLDGVKIDIEKEWVHLRKSNTEPIIRIYAESSSIESADVLAKKVIEEIKEVAGI</sequence>
<organism evidence="12 13">
    <name type="scientific">Algivirga pacifica</name>
    <dbReference type="NCBI Taxonomy" id="1162670"/>
    <lineage>
        <taxon>Bacteria</taxon>
        <taxon>Pseudomonadati</taxon>
        <taxon>Bacteroidota</taxon>
        <taxon>Cytophagia</taxon>
        <taxon>Cytophagales</taxon>
        <taxon>Flammeovirgaceae</taxon>
        <taxon>Algivirga</taxon>
    </lineage>
</organism>
<evidence type="ECO:0000256" key="3">
    <source>
        <dbReference type="ARBA" id="ARBA00022553"/>
    </source>
</evidence>
<evidence type="ECO:0000256" key="6">
    <source>
        <dbReference type="ARBA" id="ARBA00023235"/>
    </source>
</evidence>
<feature type="domain" description="Alpha-D-phosphohexomutase alpha/beta/alpha" evidence="10">
    <location>
        <begin position="172"/>
        <end position="263"/>
    </location>
</feature>
<dbReference type="RefSeq" id="WP_345370841.1">
    <property type="nucleotide sequence ID" value="NZ_BAABJX010000024.1"/>
</dbReference>
<dbReference type="InterPro" id="IPR005846">
    <property type="entry name" value="A-D-PHexomutase_a/b/a-III"/>
</dbReference>
<dbReference type="InterPro" id="IPR016055">
    <property type="entry name" value="A-D-PHexomutase_a/b/a-I/II/III"/>
</dbReference>
<feature type="domain" description="Alpha-D-phosphohexomutase alpha/beta/alpha" evidence="9">
    <location>
        <begin position="8"/>
        <end position="142"/>
    </location>
</feature>
<proteinExistence type="inferred from homology"/>
<gene>
    <name evidence="12" type="primary">glmM</name>
    <name evidence="12" type="ORF">GCM10023331_16430</name>
</gene>
<keyword evidence="6" id="KW-0413">Isomerase</keyword>
<evidence type="ECO:0000256" key="1">
    <source>
        <dbReference type="ARBA" id="ARBA00001946"/>
    </source>
</evidence>
<comment type="cofactor">
    <cofactor evidence="1">
        <name>Mg(2+)</name>
        <dbReference type="ChEBI" id="CHEBI:18420"/>
    </cofactor>
</comment>
<dbReference type="InterPro" id="IPR024086">
    <property type="entry name" value="GlmM_arc-type"/>
</dbReference>
<evidence type="ECO:0000313" key="13">
    <source>
        <dbReference type="Proteomes" id="UP001500298"/>
    </source>
</evidence>
<dbReference type="PANTHER" id="PTHR42946:SF1">
    <property type="entry name" value="PHOSPHOGLUCOMUTASE (ALPHA-D-GLUCOSE-1,6-BISPHOSPHATE-DEPENDENT)"/>
    <property type="match status" value="1"/>
</dbReference>
<dbReference type="InterPro" id="IPR005843">
    <property type="entry name" value="A-D-PHexomutase_C"/>
</dbReference>
<evidence type="ECO:0000259" key="10">
    <source>
        <dbReference type="Pfam" id="PF02879"/>
    </source>
</evidence>
<evidence type="ECO:0000313" key="12">
    <source>
        <dbReference type="EMBL" id="GAA4831872.1"/>
    </source>
</evidence>
<dbReference type="InterPro" id="IPR016066">
    <property type="entry name" value="A-D-PHexomutase_CS"/>
</dbReference>
<dbReference type="Pfam" id="PF02878">
    <property type="entry name" value="PGM_PMM_I"/>
    <property type="match status" value="1"/>
</dbReference>
<protein>
    <submittedName>
        <fullName evidence="12">Phosphoglucosamine mutase</fullName>
    </submittedName>
</protein>
<evidence type="ECO:0000256" key="5">
    <source>
        <dbReference type="ARBA" id="ARBA00022842"/>
    </source>
</evidence>
<comment type="caution">
    <text evidence="12">The sequence shown here is derived from an EMBL/GenBank/DDBJ whole genome shotgun (WGS) entry which is preliminary data.</text>
</comment>
<keyword evidence="3" id="KW-0597">Phosphoprotein</keyword>
<evidence type="ECO:0000256" key="2">
    <source>
        <dbReference type="ARBA" id="ARBA00010231"/>
    </source>
</evidence>
<dbReference type="InterPro" id="IPR050060">
    <property type="entry name" value="Phosphoglucosamine_mutase"/>
</dbReference>
<dbReference type="PANTHER" id="PTHR42946">
    <property type="entry name" value="PHOSPHOHEXOSE MUTASE"/>
    <property type="match status" value="1"/>
</dbReference>
<evidence type="ECO:0000259" key="9">
    <source>
        <dbReference type="Pfam" id="PF02878"/>
    </source>
</evidence>